<sequence length="436" mass="48305">MTTTERWQVDDELRRCAARYLASSGRSERDGPRFAPVTGELGMLVADRFAAMRHEPDHPLVAASYRQYIQEITEQYEFAVAGLGLRIEPWPHRTEPYRDSRHMIEDVRRHRHLYVLATHARWGETGAEHADHPVLARTGIVADGVELLANDLFRVVHDVFGHAVAGHQFGPVGEEKAWLAHYGMFSPLARPALTAETRGQTCWMYFGPHLRTEAGALIGKDEPGWVPVPRRPFAEQKAGLLPAEVSGVRLVRDSGTGCVRAHPLSGWRPDSCLPVRSNRKPADVADDLAEAYRTTTFRVLAPAGPVDLRIGRADPDLDALLHREGVHCWAFLTAWSPGGRVLPAAENQRRGAALRRRLRGIGVPVLPGTGIGVDPDWPAEDSLLAVGLDRFTASRIGAEFGQDAIVVGDRDSAPELLWCRTTRDDFSRSPDPRPTR</sequence>
<dbReference type="RefSeq" id="WP_378057903.1">
    <property type="nucleotide sequence ID" value="NZ_JBHSIS010000009.1"/>
</dbReference>
<dbReference type="Pfam" id="PF11697">
    <property type="entry name" value="DUF3293"/>
    <property type="match status" value="1"/>
</dbReference>
<organism evidence="1 2">
    <name type="scientific">Actinophytocola glycyrrhizae</name>
    <dbReference type="NCBI Taxonomy" id="2044873"/>
    <lineage>
        <taxon>Bacteria</taxon>
        <taxon>Bacillati</taxon>
        <taxon>Actinomycetota</taxon>
        <taxon>Actinomycetes</taxon>
        <taxon>Pseudonocardiales</taxon>
        <taxon>Pseudonocardiaceae</taxon>
    </lineage>
</organism>
<keyword evidence="2" id="KW-1185">Reference proteome</keyword>
<dbReference type="Proteomes" id="UP001595859">
    <property type="component" value="Unassembled WGS sequence"/>
</dbReference>
<reference evidence="2" key="1">
    <citation type="journal article" date="2019" name="Int. J. Syst. Evol. Microbiol.">
        <title>The Global Catalogue of Microorganisms (GCM) 10K type strain sequencing project: providing services to taxonomists for standard genome sequencing and annotation.</title>
        <authorList>
            <consortium name="The Broad Institute Genomics Platform"/>
            <consortium name="The Broad Institute Genome Sequencing Center for Infectious Disease"/>
            <person name="Wu L."/>
            <person name="Ma J."/>
        </authorList>
    </citation>
    <scope>NUCLEOTIDE SEQUENCE [LARGE SCALE GENOMIC DNA]</scope>
    <source>
        <strain evidence="2">ZS-22-S1</strain>
    </source>
</reference>
<proteinExistence type="predicted"/>
<evidence type="ECO:0000313" key="1">
    <source>
        <dbReference type="EMBL" id="MFC4855936.1"/>
    </source>
</evidence>
<dbReference type="EMBL" id="JBHSIS010000009">
    <property type="protein sequence ID" value="MFC4855936.1"/>
    <property type="molecule type" value="Genomic_DNA"/>
</dbReference>
<protein>
    <submittedName>
        <fullName evidence="1">DUF3293 domain-containing protein</fullName>
    </submittedName>
</protein>
<comment type="caution">
    <text evidence="1">The sequence shown here is derived from an EMBL/GenBank/DDBJ whole genome shotgun (WGS) entry which is preliminary data.</text>
</comment>
<name>A0ABV9S5P3_9PSEU</name>
<dbReference type="InterPro" id="IPR021710">
    <property type="entry name" value="DUF3293"/>
</dbReference>
<accession>A0ABV9S5P3</accession>
<gene>
    <name evidence="1" type="ORF">ACFPCV_20685</name>
</gene>
<evidence type="ECO:0000313" key="2">
    <source>
        <dbReference type="Proteomes" id="UP001595859"/>
    </source>
</evidence>